<dbReference type="EMBL" id="WIXE01002754">
    <property type="protein sequence ID" value="KAK5984531.1"/>
    <property type="molecule type" value="Genomic_DNA"/>
</dbReference>
<reference evidence="1 2" key="1">
    <citation type="submission" date="2019-10" db="EMBL/GenBank/DDBJ databases">
        <title>Assembly and Annotation for the nematode Trichostrongylus colubriformis.</title>
        <authorList>
            <person name="Martin J."/>
        </authorList>
    </citation>
    <scope>NUCLEOTIDE SEQUENCE [LARGE SCALE GENOMIC DNA]</scope>
    <source>
        <strain evidence="1">G859</strain>
        <tissue evidence="1">Whole worm</tissue>
    </source>
</reference>
<evidence type="ECO:0000313" key="1">
    <source>
        <dbReference type="EMBL" id="KAK5984531.1"/>
    </source>
</evidence>
<accession>A0AAN8FQA2</accession>
<dbReference type="Proteomes" id="UP001331761">
    <property type="component" value="Unassembled WGS sequence"/>
</dbReference>
<evidence type="ECO:0000313" key="2">
    <source>
        <dbReference type="Proteomes" id="UP001331761"/>
    </source>
</evidence>
<comment type="caution">
    <text evidence="1">The sequence shown here is derived from an EMBL/GenBank/DDBJ whole genome shotgun (WGS) entry which is preliminary data.</text>
</comment>
<keyword evidence="2" id="KW-1185">Reference proteome</keyword>
<protein>
    <submittedName>
        <fullName evidence="1">Uncharacterized protein</fullName>
    </submittedName>
</protein>
<sequence length="116" mass="12940">GIPHNFVHGMLFSSECRSTWKTNVCGNQLLAGIGKTRSRSSKSGESRSEPDLRVCLVCSHHSGGDASILRRRHFEDSCSTSGHQYRDGSWCVPKIMGDFHARSHERDDYGYAVARN</sequence>
<gene>
    <name evidence="1" type="ORF">GCK32_017739</name>
</gene>
<proteinExistence type="predicted"/>
<feature type="non-terminal residue" evidence="1">
    <location>
        <position position="1"/>
    </location>
</feature>
<name>A0AAN8FQA2_TRICO</name>
<organism evidence="1 2">
    <name type="scientific">Trichostrongylus colubriformis</name>
    <name type="common">Black scour worm</name>
    <dbReference type="NCBI Taxonomy" id="6319"/>
    <lineage>
        <taxon>Eukaryota</taxon>
        <taxon>Metazoa</taxon>
        <taxon>Ecdysozoa</taxon>
        <taxon>Nematoda</taxon>
        <taxon>Chromadorea</taxon>
        <taxon>Rhabditida</taxon>
        <taxon>Rhabditina</taxon>
        <taxon>Rhabditomorpha</taxon>
        <taxon>Strongyloidea</taxon>
        <taxon>Trichostrongylidae</taxon>
        <taxon>Trichostrongylus</taxon>
    </lineage>
</organism>
<dbReference type="AlphaFoldDB" id="A0AAN8FQA2"/>